<dbReference type="Proteomes" id="UP001215598">
    <property type="component" value="Unassembled WGS sequence"/>
</dbReference>
<accession>A0AAD7JCE5</accession>
<dbReference type="Pfam" id="PF24764">
    <property type="entry name" value="rva_4"/>
    <property type="match status" value="1"/>
</dbReference>
<comment type="caution">
    <text evidence="2">The sequence shown here is derived from an EMBL/GenBank/DDBJ whole genome shotgun (WGS) entry which is preliminary data.</text>
</comment>
<dbReference type="AlphaFoldDB" id="A0AAD7JCE5"/>
<keyword evidence="3" id="KW-1185">Reference proteome</keyword>
<gene>
    <name evidence="2" type="ORF">B0H16DRAFT_1414953</name>
</gene>
<evidence type="ECO:0000259" key="1">
    <source>
        <dbReference type="Pfam" id="PF24764"/>
    </source>
</evidence>
<dbReference type="InterPro" id="IPR058913">
    <property type="entry name" value="Integrase_dom_put"/>
</dbReference>
<organism evidence="2 3">
    <name type="scientific">Mycena metata</name>
    <dbReference type="NCBI Taxonomy" id="1033252"/>
    <lineage>
        <taxon>Eukaryota</taxon>
        <taxon>Fungi</taxon>
        <taxon>Dikarya</taxon>
        <taxon>Basidiomycota</taxon>
        <taxon>Agaricomycotina</taxon>
        <taxon>Agaricomycetes</taxon>
        <taxon>Agaricomycetidae</taxon>
        <taxon>Agaricales</taxon>
        <taxon>Marasmiineae</taxon>
        <taxon>Mycenaceae</taxon>
        <taxon>Mycena</taxon>
    </lineage>
</organism>
<evidence type="ECO:0000313" key="2">
    <source>
        <dbReference type="EMBL" id="KAJ7761442.1"/>
    </source>
</evidence>
<feature type="domain" description="Integrase core" evidence="1">
    <location>
        <begin position="59"/>
        <end position="134"/>
    </location>
</feature>
<evidence type="ECO:0000313" key="3">
    <source>
        <dbReference type="Proteomes" id="UP001215598"/>
    </source>
</evidence>
<dbReference type="EMBL" id="JARKIB010000035">
    <property type="protein sequence ID" value="KAJ7761442.1"/>
    <property type="molecule type" value="Genomic_DNA"/>
</dbReference>
<proteinExistence type="predicted"/>
<sequence>MSHDNVHHFLMEAHHIAQEAQFIIDSLPNAETPAVERVTHQLSAIRTILSTLDDPHSDSRLWRDIRKDTLESFRQIFIYLTANDLLDMDNDIHRSCLYLVFQPRIQASLDRTRDAWNHHKIRTAKNKTPVALYELSREAAIARGYWTGDPGDDIATVANDPLYAYDGEAPLPPAGENAVDPENVRDVPVGIAAEREAGIAINDDDELNAIKELMPDFNFDEDDNNWGIDVYCRAVVHLSAIMV</sequence>
<reference evidence="2" key="1">
    <citation type="submission" date="2023-03" db="EMBL/GenBank/DDBJ databases">
        <title>Massive genome expansion in bonnet fungi (Mycena s.s.) driven by repeated elements and novel gene families across ecological guilds.</title>
        <authorList>
            <consortium name="Lawrence Berkeley National Laboratory"/>
            <person name="Harder C.B."/>
            <person name="Miyauchi S."/>
            <person name="Viragh M."/>
            <person name="Kuo A."/>
            <person name="Thoen E."/>
            <person name="Andreopoulos B."/>
            <person name="Lu D."/>
            <person name="Skrede I."/>
            <person name="Drula E."/>
            <person name="Henrissat B."/>
            <person name="Morin E."/>
            <person name="Kohler A."/>
            <person name="Barry K."/>
            <person name="LaButti K."/>
            <person name="Morin E."/>
            <person name="Salamov A."/>
            <person name="Lipzen A."/>
            <person name="Mereny Z."/>
            <person name="Hegedus B."/>
            <person name="Baldrian P."/>
            <person name="Stursova M."/>
            <person name="Weitz H."/>
            <person name="Taylor A."/>
            <person name="Grigoriev I.V."/>
            <person name="Nagy L.G."/>
            <person name="Martin F."/>
            <person name="Kauserud H."/>
        </authorList>
    </citation>
    <scope>NUCLEOTIDE SEQUENCE</scope>
    <source>
        <strain evidence="2">CBHHK182m</strain>
    </source>
</reference>
<name>A0AAD7JCE5_9AGAR</name>
<protein>
    <recommendedName>
        <fullName evidence="1">Integrase core domain-containing protein</fullName>
    </recommendedName>
</protein>